<feature type="compositionally biased region" description="Polar residues" evidence="1">
    <location>
        <begin position="82"/>
        <end position="96"/>
    </location>
</feature>
<feature type="compositionally biased region" description="Basic and acidic residues" evidence="1">
    <location>
        <begin position="20"/>
        <end position="44"/>
    </location>
</feature>
<feature type="compositionally biased region" description="Basic and acidic residues" evidence="1">
    <location>
        <begin position="53"/>
        <end position="67"/>
    </location>
</feature>
<dbReference type="Proteomes" id="UP000823775">
    <property type="component" value="Unassembled WGS sequence"/>
</dbReference>
<sequence length="110" mass="12233">MTIPTTAKLPMSEEITIDAKIEGVKGDVEDKGEEKRNNSKKWGDMIEEEDDERRDTYKEGGENDRKIVTGKSTEPTGEGKVESSNMVYAGEGSTNMVEMPEDWEISGTID</sequence>
<keyword evidence="3" id="KW-1185">Reference proteome</keyword>
<protein>
    <submittedName>
        <fullName evidence="2">Uncharacterized protein</fullName>
    </submittedName>
</protein>
<evidence type="ECO:0000256" key="1">
    <source>
        <dbReference type="SAM" id="MobiDB-lite"/>
    </source>
</evidence>
<evidence type="ECO:0000313" key="3">
    <source>
        <dbReference type="Proteomes" id="UP000823775"/>
    </source>
</evidence>
<dbReference type="EMBL" id="JACEIK010001042">
    <property type="protein sequence ID" value="MCD7465379.1"/>
    <property type="molecule type" value="Genomic_DNA"/>
</dbReference>
<accession>A0ABS8T313</accession>
<reference evidence="2 3" key="1">
    <citation type="journal article" date="2021" name="BMC Genomics">
        <title>Datura genome reveals duplications of psychoactive alkaloid biosynthetic genes and high mutation rate following tissue culture.</title>
        <authorList>
            <person name="Rajewski A."/>
            <person name="Carter-House D."/>
            <person name="Stajich J."/>
            <person name="Litt A."/>
        </authorList>
    </citation>
    <scope>NUCLEOTIDE SEQUENCE [LARGE SCALE GENOMIC DNA]</scope>
    <source>
        <strain evidence="2">AR-01</strain>
    </source>
</reference>
<proteinExistence type="predicted"/>
<organism evidence="2 3">
    <name type="scientific">Datura stramonium</name>
    <name type="common">Jimsonweed</name>
    <name type="synonym">Common thornapple</name>
    <dbReference type="NCBI Taxonomy" id="4076"/>
    <lineage>
        <taxon>Eukaryota</taxon>
        <taxon>Viridiplantae</taxon>
        <taxon>Streptophyta</taxon>
        <taxon>Embryophyta</taxon>
        <taxon>Tracheophyta</taxon>
        <taxon>Spermatophyta</taxon>
        <taxon>Magnoliopsida</taxon>
        <taxon>eudicotyledons</taxon>
        <taxon>Gunneridae</taxon>
        <taxon>Pentapetalae</taxon>
        <taxon>asterids</taxon>
        <taxon>lamiids</taxon>
        <taxon>Solanales</taxon>
        <taxon>Solanaceae</taxon>
        <taxon>Solanoideae</taxon>
        <taxon>Datureae</taxon>
        <taxon>Datura</taxon>
    </lineage>
</organism>
<gene>
    <name evidence="2" type="ORF">HAX54_001194</name>
</gene>
<feature type="region of interest" description="Disordered" evidence="1">
    <location>
        <begin position="20"/>
        <end position="110"/>
    </location>
</feature>
<name>A0ABS8T313_DATST</name>
<comment type="caution">
    <text evidence="2">The sequence shown here is derived from an EMBL/GenBank/DDBJ whole genome shotgun (WGS) entry which is preliminary data.</text>
</comment>
<evidence type="ECO:0000313" key="2">
    <source>
        <dbReference type="EMBL" id="MCD7465379.1"/>
    </source>
</evidence>